<proteinExistence type="predicted"/>
<evidence type="ECO:0000256" key="1">
    <source>
        <dbReference type="SAM" id="Coils"/>
    </source>
</evidence>
<feature type="non-terminal residue" evidence="2">
    <location>
        <position position="1"/>
    </location>
</feature>
<sequence length="275" mass="30663">ELGEIKYSTGTTIDYIESGHIFSEYLNIKPSWSAYVDKDTCEGWKVLASAFGTHVVSLTRRIGLGHIVLLPSDYDYHNGELVERCIKKLLAGREITPQPSWAKAILVPGQQELISKITQINEQIDALEKERETIVDANDKLERWKCLLYEKGKHQLEAVVRDALALLGCNIEPQPDKDSDGVVTFEYGKALLEVGGSKGIIRIEKIGELTNNIGNFIMRKRIKVKGILVGNPFCEEPLDNRPPKGSQKPLFAKELIESAEAQGITVLLSTDLYEA</sequence>
<feature type="non-terminal residue" evidence="2">
    <location>
        <position position="275"/>
    </location>
</feature>
<reference evidence="2" key="1">
    <citation type="journal article" date="2014" name="Front. Microbiol.">
        <title>High frequency of phylogenetically diverse reductive dehalogenase-homologous genes in deep subseafloor sedimentary metagenomes.</title>
        <authorList>
            <person name="Kawai M."/>
            <person name="Futagami T."/>
            <person name="Toyoda A."/>
            <person name="Takaki Y."/>
            <person name="Nishi S."/>
            <person name="Hori S."/>
            <person name="Arai W."/>
            <person name="Tsubouchi T."/>
            <person name="Morono Y."/>
            <person name="Uchiyama I."/>
            <person name="Ito T."/>
            <person name="Fujiyama A."/>
            <person name="Inagaki F."/>
            <person name="Takami H."/>
        </authorList>
    </citation>
    <scope>NUCLEOTIDE SEQUENCE</scope>
    <source>
        <strain evidence="2">Expedition CK06-06</strain>
    </source>
</reference>
<accession>X1M8A8</accession>
<organism evidence="2">
    <name type="scientific">marine sediment metagenome</name>
    <dbReference type="NCBI Taxonomy" id="412755"/>
    <lineage>
        <taxon>unclassified sequences</taxon>
        <taxon>metagenomes</taxon>
        <taxon>ecological metagenomes</taxon>
    </lineage>
</organism>
<comment type="caution">
    <text evidence="2">The sequence shown here is derived from an EMBL/GenBank/DDBJ whole genome shotgun (WGS) entry which is preliminary data.</text>
</comment>
<protein>
    <submittedName>
        <fullName evidence="2">Uncharacterized protein</fullName>
    </submittedName>
</protein>
<gene>
    <name evidence="2" type="ORF">S06H3_34182</name>
</gene>
<dbReference type="EMBL" id="BARV01020484">
    <property type="protein sequence ID" value="GAI27872.1"/>
    <property type="molecule type" value="Genomic_DNA"/>
</dbReference>
<feature type="coiled-coil region" evidence="1">
    <location>
        <begin position="110"/>
        <end position="147"/>
    </location>
</feature>
<evidence type="ECO:0000313" key="2">
    <source>
        <dbReference type="EMBL" id="GAI27872.1"/>
    </source>
</evidence>
<dbReference type="AlphaFoldDB" id="X1M8A8"/>
<keyword evidence="1" id="KW-0175">Coiled coil</keyword>
<name>X1M8A8_9ZZZZ</name>